<evidence type="ECO:0000256" key="6">
    <source>
        <dbReference type="SAM" id="MobiDB-lite"/>
    </source>
</evidence>
<gene>
    <name evidence="9" type="ORF">RND15_22350</name>
</gene>
<dbReference type="InterPro" id="IPR016032">
    <property type="entry name" value="Sig_transdc_resp-reg_C-effctor"/>
</dbReference>
<feature type="modified residue" description="4-aspartylphosphate" evidence="5">
    <location>
        <position position="59"/>
    </location>
</feature>
<evidence type="ECO:0000256" key="3">
    <source>
        <dbReference type="ARBA" id="ARBA00023125"/>
    </source>
</evidence>
<keyword evidence="2" id="KW-0805">Transcription regulation</keyword>
<feature type="compositionally biased region" description="Low complexity" evidence="6">
    <location>
        <begin position="230"/>
        <end position="260"/>
    </location>
</feature>
<dbReference type="InterPro" id="IPR039420">
    <property type="entry name" value="WalR-like"/>
</dbReference>
<keyword evidence="10" id="KW-1185">Reference proteome</keyword>
<feature type="region of interest" description="Disordered" evidence="6">
    <location>
        <begin position="230"/>
        <end position="270"/>
    </location>
</feature>
<comment type="caution">
    <text evidence="9">The sequence shown here is derived from an EMBL/GenBank/DDBJ whole genome shotgun (WGS) entry which is preliminary data.</text>
</comment>
<dbReference type="PROSITE" id="PS50110">
    <property type="entry name" value="RESPONSE_REGULATORY"/>
    <property type="match status" value="1"/>
</dbReference>
<name>A0ABU2XJ43_9ACTN</name>
<protein>
    <submittedName>
        <fullName evidence="9">Response regulator transcription factor</fullName>
    </submittedName>
</protein>
<dbReference type="SUPFAM" id="SSF52172">
    <property type="entry name" value="CheY-like"/>
    <property type="match status" value="1"/>
</dbReference>
<dbReference type="InterPro" id="IPR011006">
    <property type="entry name" value="CheY-like_superfamily"/>
</dbReference>
<accession>A0ABU2XJ43</accession>
<dbReference type="PROSITE" id="PS50043">
    <property type="entry name" value="HTH_LUXR_2"/>
    <property type="match status" value="1"/>
</dbReference>
<dbReference type="SMART" id="SM00448">
    <property type="entry name" value="REC"/>
    <property type="match status" value="1"/>
</dbReference>
<dbReference type="PANTHER" id="PTHR43214:SF24">
    <property type="entry name" value="TRANSCRIPTIONAL REGULATORY PROTEIN NARL-RELATED"/>
    <property type="match status" value="1"/>
</dbReference>
<keyword evidence="3" id="KW-0238">DNA-binding</keyword>
<reference evidence="9" key="1">
    <citation type="submission" date="2024-05" db="EMBL/GenBank/DDBJ databases">
        <title>30 novel species of actinomycetes from the DSMZ collection.</title>
        <authorList>
            <person name="Nouioui I."/>
        </authorList>
    </citation>
    <scope>NUCLEOTIDE SEQUENCE</scope>
    <source>
        <strain evidence="9">DSM 41529</strain>
    </source>
</reference>
<dbReference type="SMART" id="SM00421">
    <property type="entry name" value="HTH_LUXR"/>
    <property type="match status" value="1"/>
</dbReference>
<organism evidence="9 10">
    <name type="scientific">Streptomyces lonegramiae</name>
    <dbReference type="NCBI Taxonomy" id="3075524"/>
    <lineage>
        <taxon>Bacteria</taxon>
        <taxon>Bacillati</taxon>
        <taxon>Actinomycetota</taxon>
        <taxon>Actinomycetes</taxon>
        <taxon>Kitasatosporales</taxon>
        <taxon>Streptomycetaceae</taxon>
        <taxon>Streptomyces</taxon>
    </lineage>
</organism>
<dbReference type="InterPro" id="IPR001789">
    <property type="entry name" value="Sig_transdc_resp-reg_receiver"/>
</dbReference>
<dbReference type="EMBL" id="JAVRFD010000011">
    <property type="protein sequence ID" value="MDT0545432.1"/>
    <property type="molecule type" value="Genomic_DNA"/>
</dbReference>
<evidence type="ECO:0000256" key="4">
    <source>
        <dbReference type="ARBA" id="ARBA00023163"/>
    </source>
</evidence>
<evidence type="ECO:0000256" key="2">
    <source>
        <dbReference type="ARBA" id="ARBA00023015"/>
    </source>
</evidence>
<dbReference type="InterPro" id="IPR058245">
    <property type="entry name" value="NreC/VraR/RcsB-like_REC"/>
</dbReference>
<dbReference type="InterPro" id="IPR000792">
    <property type="entry name" value="Tscrpt_reg_LuxR_C"/>
</dbReference>
<evidence type="ECO:0000259" key="8">
    <source>
        <dbReference type="PROSITE" id="PS50110"/>
    </source>
</evidence>
<sequence>MREEGKITIFLLDDHEILRRGVHELLSGEPDMAVVGEAGTVAEALARIPDAHPDVALLDLRLPDGSGVEVCREVRAHHPEVRCLMLSSFADDTALIDAIMAGAYGYVLKDIGSDELLAAVRDVAAGRSLLDPAATARMLERVRAGGGAGLSTGTGTGMAAARLGDDLSADLTDQERRILVLIGEGLTNRAIGERLHLAEKTIKNYVSGVLAKLGMERRSQAAAYVARFQARTQAPAQAPSQTAPQAPSQASSQAPSQAPAEARKTQPQKH</sequence>
<evidence type="ECO:0000313" key="9">
    <source>
        <dbReference type="EMBL" id="MDT0545432.1"/>
    </source>
</evidence>
<dbReference type="CDD" id="cd17535">
    <property type="entry name" value="REC_NarL-like"/>
    <property type="match status" value="1"/>
</dbReference>
<dbReference type="Pfam" id="PF00196">
    <property type="entry name" value="GerE"/>
    <property type="match status" value="1"/>
</dbReference>
<dbReference type="Pfam" id="PF00072">
    <property type="entry name" value="Response_reg"/>
    <property type="match status" value="1"/>
</dbReference>
<keyword evidence="1 5" id="KW-0597">Phosphoprotein</keyword>
<evidence type="ECO:0000256" key="5">
    <source>
        <dbReference type="PROSITE-ProRule" id="PRU00169"/>
    </source>
</evidence>
<dbReference type="PRINTS" id="PR00038">
    <property type="entry name" value="HTHLUXR"/>
</dbReference>
<evidence type="ECO:0000313" key="10">
    <source>
        <dbReference type="Proteomes" id="UP001180754"/>
    </source>
</evidence>
<keyword evidence="4" id="KW-0804">Transcription</keyword>
<proteinExistence type="predicted"/>
<dbReference type="PANTHER" id="PTHR43214">
    <property type="entry name" value="TWO-COMPONENT RESPONSE REGULATOR"/>
    <property type="match status" value="1"/>
</dbReference>
<feature type="domain" description="HTH luxR-type" evidence="7">
    <location>
        <begin position="164"/>
        <end position="229"/>
    </location>
</feature>
<evidence type="ECO:0000259" key="7">
    <source>
        <dbReference type="PROSITE" id="PS50043"/>
    </source>
</evidence>
<dbReference type="SUPFAM" id="SSF46894">
    <property type="entry name" value="C-terminal effector domain of the bipartite response regulators"/>
    <property type="match status" value="1"/>
</dbReference>
<feature type="domain" description="Response regulatory" evidence="8">
    <location>
        <begin position="8"/>
        <end position="124"/>
    </location>
</feature>
<evidence type="ECO:0000256" key="1">
    <source>
        <dbReference type="ARBA" id="ARBA00022553"/>
    </source>
</evidence>
<dbReference type="Proteomes" id="UP001180754">
    <property type="component" value="Unassembled WGS sequence"/>
</dbReference>
<dbReference type="CDD" id="cd06170">
    <property type="entry name" value="LuxR_C_like"/>
    <property type="match status" value="1"/>
</dbReference>
<dbReference type="Gene3D" id="3.40.50.2300">
    <property type="match status" value="1"/>
</dbReference>